<sequence length="45" mass="5202">MIGITLNFALNMIVDPIVSFIEFNYAAKNNERLVKDIKQTLFENL</sequence>
<accession>A0ABS7KWY5</accession>
<organism evidence="1 2">
    <name type="scientific">Clostridium sardiniense</name>
    <name type="common">Clostridium absonum</name>
    <dbReference type="NCBI Taxonomy" id="29369"/>
    <lineage>
        <taxon>Bacteria</taxon>
        <taxon>Bacillati</taxon>
        <taxon>Bacillota</taxon>
        <taxon>Clostridia</taxon>
        <taxon>Eubacteriales</taxon>
        <taxon>Clostridiaceae</taxon>
        <taxon>Clostridium</taxon>
    </lineage>
</organism>
<gene>
    <name evidence="1" type="ORF">K5V21_07600</name>
</gene>
<proteinExistence type="predicted"/>
<evidence type="ECO:0000313" key="2">
    <source>
        <dbReference type="Proteomes" id="UP001299068"/>
    </source>
</evidence>
<evidence type="ECO:0000313" key="1">
    <source>
        <dbReference type="EMBL" id="MBY0755319.1"/>
    </source>
</evidence>
<dbReference type="Proteomes" id="UP001299068">
    <property type="component" value="Unassembled WGS sequence"/>
</dbReference>
<comment type="caution">
    <text evidence="1">The sequence shown here is derived from an EMBL/GenBank/DDBJ whole genome shotgun (WGS) entry which is preliminary data.</text>
</comment>
<dbReference type="EMBL" id="JAIKTU010000005">
    <property type="protein sequence ID" value="MBY0755319.1"/>
    <property type="molecule type" value="Genomic_DNA"/>
</dbReference>
<protein>
    <submittedName>
        <fullName evidence="1">Uncharacterized protein</fullName>
    </submittedName>
</protein>
<reference evidence="1 2" key="1">
    <citation type="journal article" date="2021" name="Cell Host Microbe">
        <title>in vivo commensal control of Clostridioides difficile virulence.</title>
        <authorList>
            <person name="Girinathan B.P."/>
            <person name="Dibenedetto N."/>
            <person name="Worley J.N."/>
            <person name="Peltier J."/>
            <person name="Arrieta-Ortiz M.L."/>
            <person name="Rupa Christinal Immanuel S."/>
            <person name="Lavin R."/>
            <person name="Delaney M.L."/>
            <person name="Cummins C."/>
            <person name="Hoffmann M."/>
            <person name="Luo Y."/>
            <person name="Gonzalez-Escalona N."/>
            <person name="Allard M."/>
            <person name="Onderdonk A.B."/>
            <person name="Gerber G.K."/>
            <person name="Sonenshein A.L."/>
            <person name="Baliga N."/>
            <person name="Dupuy B."/>
            <person name="Bry L."/>
        </authorList>
    </citation>
    <scope>NUCLEOTIDE SEQUENCE [LARGE SCALE GENOMIC DNA]</scope>
    <source>
        <strain evidence="1 2">DSM 599</strain>
    </source>
</reference>
<keyword evidence="2" id="KW-1185">Reference proteome</keyword>
<dbReference type="RefSeq" id="WP_221860499.1">
    <property type="nucleotide sequence ID" value="NZ_JAIKTU010000005.1"/>
</dbReference>
<name>A0ABS7KWY5_CLOSR</name>